<evidence type="ECO:0000313" key="2">
    <source>
        <dbReference type="EMBL" id="RJG04184.1"/>
    </source>
</evidence>
<dbReference type="InterPro" id="IPR029045">
    <property type="entry name" value="ClpP/crotonase-like_dom_sf"/>
</dbReference>
<keyword evidence="3" id="KW-1185">Reference proteome</keyword>
<gene>
    <name evidence="2" type="ORF">D3878_02825</name>
</gene>
<reference evidence="3" key="1">
    <citation type="submission" date="2018-09" db="EMBL/GenBank/DDBJ databases">
        <authorList>
            <person name="Zhu H."/>
        </authorList>
    </citation>
    <scope>NUCLEOTIDE SEQUENCE [LARGE SCALE GENOMIC DNA]</scope>
    <source>
        <strain evidence="3">K1S02-23</strain>
    </source>
</reference>
<evidence type="ECO:0000256" key="1">
    <source>
        <dbReference type="ARBA" id="ARBA00005254"/>
    </source>
</evidence>
<dbReference type="EMBL" id="QYUQ01000002">
    <property type="protein sequence ID" value="RJG04184.1"/>
    <property type="molecule type" value="Genomic_DNA"/>
</dbReference>
<name>A0A3A3G8Q0_9BURK</name>
<dbReference type="Pfam" id="PF00378">
    <property type="entry name" value="ECH_1"/>
    <property type="match status" value="1"/>
</dbReference>
<comment type="similarity">
    <text evidence="1">Belongs to the enoyl-CoA hydratase/isomerase family.</text>
</comment>
<dbReference type="Gene3D" id="3.90.226.10">
    <property type="entry name" value="2-enoyl-CoA Hydratase, Chain A, domain 1"/>
    <property type="match status" value="1"/>
</dbReference>
<dbReference type="GO" id="GO:0016853">
    <property type="term" value="F:isomerase activity"/>
    <property type="evidence" value="ECO:0007669"/>
    <property type="project" value="UniProtKB-KW"/>
</dbReference>
<dbReference type="InterPro" id="IPR001753">
    <property type="entry name" value="Enoyl-CoA_hydra/iso"/>
</dbReference>
<proteinExistence type="inferred from homology"/>
<dbReference type="OrthoDB" id="9807606at2"/>
<protein>
    <submittedName>
        <fullName evidence="2">Enoyl-CoA hydratase/isomerase family protein</fullName>
    </submittedName>
</protein>
<accession>A0A3A3G8Q0</accession>
<organism evidence="2 3">
    <name type="scientific">Noviherbaspirillum sedimenti</name>
    <dbReference type="NCBI Taxonomy" id="2320865"/>
    <lineage>
        <taxon>Bacteria</taxon>
        <taxon>Pseudomonadati</taxon>
        <taxon>Pseudomonadota</taxon>
        <taxon>Betaproteobacteria</taxon>
        <taxon>Burkholderiales</taxon>
        <taxon>Oxalobacteraceae</taxon>
        <taxon>Noviherbaspirillum</taxon>
    </lineage>
</organism>
<keyword evidence="2" id="KW-0413">Isomerase</keyword>
<dbReference type="SUPFAM" id="SSF52096">
    <property type="entry name" value="ClpP/crotonase"/>
    <property type="match status" value="1"/>
</dbReference>
<sequence>MVLYEIVEKHIAIITLNRPHRRNAILTPEMNIVLQETFLRAQDDDAVKVIILAGSGTDFCSGEDTSKTPVESYGLKKGQRLPQSLRMRGFRKTLNSTQESMTWGDKVVIAACQGCTYGQGFSFAMMADLLVLADDAKLARRQSRIGFAAFDTQLPMTLLRLGLNRGMEALLTGRTITAKELLDWGVANSVVKAENLMDEAMRYARAVAAHSTDNLMLGKRAYQQYLHGLGFAAFQNFATVAHPLFTNVVWREDEKNFLRERDRVGGKDAMKNLNKVWEDLGFE</sequence>
<dbReference type="CDD" id="cd06558">
    <property type="entry name" value="crotonase-like"/>
    <property type="match status" value="1"/>
</dbReference>
<evidence type="ECO:0000313" key="3">
    <source>
        <dbReference type="Proteomes" id="UP000266327"/>
    </source>
</evidence>
<dbReference type="AlphaFoldDB" id="A0A3A3G8Q0"/>
<dbReference type="Proteomes" id="UP000266327">
    <property type="component" value="Unassembled WGS sequence"/>
</dbReference>
<dbReference type="PANTHER" id="PTHR43802:SF1">
    <property type="entry name" value="IP11341P-RELATED"/>
    <property type="match status" value="1"/>
</dbReference>
<dbReference type="PANTHER" id="PTHR43802">
    <property type="entry name" value="ENOYL-COA HYDRATASE"/>
    <property type="match status" value="1"/>
</dbReference>
<comment type="caution">
    <text evidence="2">The sequence shown here is derived from an EMBL/GenBank/DDBJ whole genome shotgun (WGS) entry which is preliminary data.</text>
</comment>